<dbReference type="AlphaFoldDB" id="A0A813JNX6"/>
<dbReference type="SMART" id="SM00368">
    <property type="entry name" value="LRR_RI"/>
    <property type="match status" value="5"/>
</dbReference>
<dbReference type="Proteomes" id="UP000626109">
    <property type="component" value="Unassembled WGS sequence"/>
</dbReference>
<reference evidence="5" key="1">
    <citation type="submission" date="2021-02" db="EMBL/GenBank/DDBJ databases">
        <authorList>
            <person name="Dougan E. K."/>
            <person name="Rhodes N."/>
            <person name="Thang M."/>
            <person name="Chan C."/>
        </authorList>
    </citation>
    <scope>NUCLEOTIDE SEQUENCE</scope>
</reference>
<dbReference type="PANTHER" id="PTHR24113:SF12">
    <property type="entry name" value="RAN GTPASE-ACTIVATING PROTEIN 1"/>
    <property type="match status" value="1"/>
</dbReference>
<evidence type="ECO:0000313" key="6">
    <source>
        <dbReference type="Proteomes" id="UP000626109"/>
    </source>
</evidence>
<dbReference type="SUPFAM" id="SSF52047">
    <property type="entry name" value="RNI-like"/>
    <property type="match status" value="1"/>
</dbReference>
<evidence type="ECO:0000256" key="1">
    <source>
        <dbReference type="ARBA" id="ARBA00022468"/>
    </source>
</evidence>
<dbReference type="PANTHER" id="PTHR24113">
    <property type="entry name" value="RAN GTPASE-ACTIVATING PROTEIN 1"/>
    <property type="match status" value="1"/>
</dbReference>
<dbReference type="GO" id="GO:0005096">
    <property type="term" value="F:GTPase activator activity"/>
    <property type="evidence" value="ECO:0007669"/>
    <property type="project" value="UniProtKB-KW"/>
</dbReference>
<dbReference type="GO" id="GO:0005829">
    <property type="term" value="C:cytosol"/>
    <property type="evidence" value="ECO:0007669"/>
    <property type="project" value="TreeGrafter"/>
</dbReference>
<sequence>MMRPWNKSSASLGVVAVSAVAVAAAVAFKWSRQRRQQDEDEVEEEHTVSKVEAVKSSPEHLELQEAAGDNSTTADASEERSEIGLTPTVRSPASAAAKPAAEGDNCPLLSCPWHDALAFFLSSSDLGKVSYSCTALRAEVTVEAPRDGTDEKRPSRLLLVPAVELRIETAEEELRRVSIEHIRILRVWQRMSFNAVAVAVQQNGAVGLRSLEKFVVKGCPLHPDDVHSLLKPVLAATSSLKLLNLEKNQISDATVKELCKSGLMKKVDTLNLRFNLVSDEGAIAIANCADAKKLRWVNLKMNRVRDAGALALAKMLGDPKTGMTLLNLRRQTPGLTDRAALGMAEMLRSNNKLQQLRLRRNRITCKGATAIAEAAGERLQRLCKETPPWEEVRLELDLEENKIGDEGAVALLRLAAAAPKRARLELLLAGNETSRDALCLAVAASGEKLDASDSRVFFDSKPETEV</sequence>
<dbReference type="InterPro" id="IPR001611">
    <property type="entry name" value="Leu-rich_rpt"/>
</dbReference>
<accession>A0A813JNX6</accession>
<feature type="compositionally biased region" description="Basic and acidic residues" evidence="4">
    <location>
        <begin position="45"/>
        <end position="63"/>
    </location>
</feature>
<dbReference type="GO" id="GO:0005634">
    <property type="term" value="C:nucleus"/>
    <property type="evidence" value="ECO:0007669"/>
    <property type="project" value="TreeGrafter"/>
</dbReference>
<dbReference type="GO" id="GO:0048471">
    <property type="term" value="C:perinuclear region of cytoplasm"/>
    <property type="evidence" value="ECO:0007669"/>
    <property type="project" value="TreeGrafter"/>
</dbReference>
<feature type="region of interest" description="Disordered" evidence="4">
    <location>
        <begin position="31"/>
        <end position="101"/>
    </location>
</feature>
<evidence type="ECO:0000313" key="5">
    <source>
        <dbReference type="EMBL" id="CAE8682026.1"/>
    </source>
</evidence>
<feature type="compositionally biased region" description="Low complexity" evidence="4">
    <location>
        <begin position="91"/>
        <end position="100"/>
    </location>
</feature>
<dbReference type="Pfam" id="PF13516">
    <property type="entry name" value="LRR_6"/>
    <property type="match status" value="3"/>
</dbReference>
<dbReference type="GO" id="GO:0006913">
    <property type="term" value="P:nucleocytoplasmic transport"/>
    <property type="evidence" value="ECO:0007669"/>
    <property type="project" value="TreeGrafter"/>
</dbReference>
<proteinExistence type="predicted"/>
<organism evidence="5 6">
    <name type="scientific">Polarella glacialis</name>
    <name type="common">Dinoflagellate</name>
    <dbReference type="NCBI Taxonomy" id="89957"/>
    <lineage>
        <taxon>Eukaryota</taxon>
        <taxon>Sar</taxon>
        <taxon>Alveolata</taxon>
        <taxon>Dinophyceae</taxon>
        <taxon>Suessiales</taxon>
        <taxon>Suessiaceae</taxon>
        <taxon>Polarella</taxon>
    </lineage>
</organism>
<keyword evidence="3" id="KW-0677">Repeat</keyword>
<dbReference type="GO" id="GO:0031267">
    <property type="term" value="F:small GTPase binding"/>
    <property type="evidence" value="ECO:0007669"/>
    <property type="project" value="TreeGrafter"/>
</dbReference>
<name>A0A813JNX6_POLGL</name>
<evidence type="ECO:0000256" key="4">
    <source>
        <dbReference type="SAM" id="MobiDB-lite"/>
    </source>
</evidence>
<protein>
    <submittedName>
        <fullName evidence="5">Uncharacterized protein</fullName>
    </submittedName>
</protein>
<evidence type="ECO:0000256" key="3">
    <source>
        <dbReference type="ARBA" id="ARBA00022737"/>
    </source>
</evidence>
<gene>
    <name evidence="5" type="ORF">PGLA2088_LOCUS22746</name>
</gene>
<comment type="caution">
    <text evidence="5">The sequence shown here is derived from an EMBL/GenBank/DDBJ whole genome shotgun (WGS) entry which is preliminary data.</text>
</comment>
<dbReference type="EMBL" id="CAJNNW010026021">
    <property type="protein sequence ID" value="CAE8682026.1"/>
    <property type="molecule type" value="Genomic_DNA"/>
</dbReference>
<keyword evidence="2" id="KW-0433">Leucine-rich repeat</keyword>
<dbReference type="Gene3D" id="3.80.10.10">
    <property type="entry name" value="Ribonuclease Inhibitor"/>
    <property type="match status" value="1"/>
</dbReference>
<keyword evidence="1" id="KW-0343">GTPase activation</keyword>
<dbReference type="InterPro" id="IPR032675">
    <property type="entry name" value="LRR_dom_sf"/>
</dbReference>
<dbReference type="InterPro" id="IPR027038">
    <property type="entry name" value="RanGap"/>
</dbReference>
<evidence type="ECO:0000256" key="2">
    <source>
        <dbReference type="ARBA" id="ARBA00022614"/>
    </source>
</evidence>